<evidence type="ECO:0000256" key="2">
    <source>
        <dbReference type="ARBA" id="ARBA00009347"/>
    </source>
</evidence>
<comment type="caution">
    <text evidence="9">The sequence shown here is derived from an EMBL/GenBank/DDBJ whole genome shotgun (WGS) entry which is preliminary data.</text>
</comment>
<feature type="domain" description="Acyl-CoA dehydrogenase/oxidase C-terminal" evidence="6">
    <location>
        <begin position="232"/>
        <end position="379"/>
    </location>
</feature>
<dbReference type="Pfam" id="PF00441">
    <property type="entry name" value="Acyl-CoA_dh_1"/>
    <property type="match status" value="1"/>
</dbReference>
<dbReference type="Gene3D" id="2.40.110.10">
    <property type="entry name" value="Butyryl-CoA Dehydrogenase, subunit A, domain 2"/>
    <property type="match status" value="1"/>
</dbReference>
<comment type="cofactor">
    <cofactor evidence="1 5">
        <name>FAD</name>
        <dbReference type="ChEBI" id="CHEBI:57692"/>
    </cofactor>
</comment>
<keyword evidence="10" id="KW-1185">Reference proteome</keyword>
<evidence type="ECO:0000259" key="6">
    <source>
        <dbReference type="Pfam" id="PF00441"/>
    </source>
</evidence>
<dbReference type="InterPro" id="IPR006091">
    <property type="entry name" value="Acyl-CoA_Oxase/DH_mid-dom"/>
</dbReference>
<accession>A0ABW6SBV4</accession>
<keyword evidence="4 5" id="KW-0274">FAD</keyword>
<dbReference type="Pfam" id="PF02771">
    <property type="entry name" value="Acyl-CoA_dh_N"/>
    <property type="match status" value="1"/>
</dbReference>
<evidence type="ECO:0000256" key="4">
    <source>
        <dbReference type="ARBA" id="ARBA00022827"/>
    </source>
</evidence>
<protein>
    <submittedName>
        <fullName evidence="9">Acyl-CoA dehydrogenase family protein</fullName>
    </submittedName>
</protein>
<evidence type="ECO:0000259" key="8">
    <source>
        <dbReference type="Pfam" id="PF02771"/>
    </source>
</evidence>
<evidence type="ECO:0000313" key="10">
    <source>
        <dbReference type="Proteomes" id="UP001601992"/>
    </source>
</evidence>
<keyword evidence="3 5" id="KW-0285">Flavoprotein</keyword>
<dbReference type="Pfam" id="PF02770">
    <property type="entry name" value="Acyl-CoA_dh_M"/>
    <property type="match status" value="1"/>
</dbReference>
<feature type="domain" description="Acyl-CoA oxidase/dehydrogenase middle" evidence="7">
    <location>
        <begin position="125"/>
        <end position="220"/>
    </location>
</feature>
<proteinExistence type="inferred from homology"/>
<dbReference type="EMBL" id="JBIAQY010000021">
    <property type="protein sequence ID" value="MFF3573787.1"/>
    <property type="molecule type" value="Genomic_DNA"/>
</dbReference>
<dbReference type="InterPro" id="IPR013786">
    <property type="entry name" value="AcylCoA_DH/ox_N"/>
</dbReference>
<dbReference type="SUPFAM" id="SSF47203">
    <property type="entry name" value="Acyl-CoA dehydrogenase C-terminal domain-like"/>
    <property type="match status" value="1"/>
</dbReference>
<reference evidence="9 10" key="1">
    <citation type="submission" date="2024-10" db="EMBL/GenBank/DDBJ databases">
        <title>The Natural Products Discovery Center: Release of the First 8490 Sequenced Strains for Exploring Actinobacteria Biosynthetic Diversity.</title>
        <authorList>
            <person name="Kalkreuter E."/>
            <person name="Kautsar S.A."/>
            <person name="Yang D."/>
            <person name="Bader C.D."/>
            <person name="Teijaro C.N."/>
            <person name="Fluegel L."/>
            <person name="Davis C.M."/>
            <person name="Simpson J.R."/>
            <person name="Lauterbach L."/>
            <person name="Steele A.D."/>
            <person name="Gui C."/>
            <person name="Meng S."/>
            <person name="Li G."/>
            <person name="Viehrig K."/>
            <person name="Ye F."/>
            <person name="Su P."/>
            <person name="Kiefer A.F."/>
            <person name="Nichols A."/>
            <person name="Cepeda A.J."/>
            <person name="Yan W."/>
            <person name="Fan B."/>
            <person name="Jiang Y."/>
            <person name="Adhikari A."/>
            <person name="Zheng C.-J."/>
            <person name="Schuster L."/>
            <person name="Cowan T.M."/>
            <person name="Smanski M.J."/>
            <person name="Chevrette M.G."/>
            <person name="De Carvalho L.P.S."/>
            <person name="Shen B."/>
        </authorList>
    </citation>
    <scope>NUCLEOTIDE SEQUENCE [LARGE SCALE GENOMIC DNA]</scope>
    <source>
        <strain evidence="9 10">NPDC002593</strain>
    </source>
</reference>
<evidence type="ECO:0000313" key="9">
    <source>
        <dbReference type="EMBL" id="MFF3573787.1"/>
    </source>
</evidence>
<dbReference type="SUPFAM" id="SSF56645">
    <property type="entry name" value="Acyl-CoA dehydrogenase NM domain-like"/>
    <property type="match status" value="1"/>
</dbReference>
<dbReference type="Proteomes" id="UP001601992">
    <property type="component" value="Unassembled WGS sequence"/>
</dbReference>
<name>A0ABW6SBV4_9NOCA</name>
<dbReference type="PANTHER" id="PTHR43884">
    <property type="entry name" value="ACYL-COA DEHYDROGENASE"/>
    <property type="match status" value="1"/>
</dbReference>
<evidence type="ECO:0000256" key="1">
    <source>
        <dbReference type="ARBA" id="ARBA00001974"/>
    </source>
</evidence>
<dbReference type="Gene3D" id="1.10.540.10">
    <property type="entry name" value="Acyl-CoA dehydrogenase/oxidase, N-terminal domain"/>
    <property type="match status" value="1"/>
</dbReference>
<dbReference type="PANTHER" id="PTHR43884:SF12">
    <property type="entry name" value="ISOVALERYL-COA DEHYDROGENASE, MITOCHONDRIAL-RELATED"/>
    <property type="match status" value="1"/>
</dbReference>
<gene>
    <name evidence="9" type="ORF">ACFYXQ_39130</name>
</gene>
<dbReference type="InterPro" id="IPR036250">
    <property type="entry name" value="AcylCo_DH-like_C"/>
</dbReference>
<dbReference type="RefSeq" id="WP_387406564.1">
    <property type="nucleotide sequence ID" value="NZ_JBIAQY010000021.1"/>
</dbReference>
<evidence type="ECO:0000256" key="5">
    <source>
        <dbReference type="RuleBase" id="RU362125"/>
    </source>
</evidence>
<evidence type="ECO:0000259" key="7">
    <source>
        <dbReference type="Pfam" id="PF02770"/>
    </source>
</evidence>
<feature type="domain" description="Acyl-CoA dehydrogenase/oxidase N-terminal" evidence="8">
    <location>
        <begin position="10"/>
        <end position="121"/>
    </location>
</feature>
<dbReference type="Gene3D" id="1.20.140.10">
    <property type="entry name" value="Butyryl-CoA Dehydrogenase, subunit A, domain 3"/>
    <property type="match status" value="1"/>
</dbReference>
<organism evidence="9 10">
    <name type="scientific">Nocardia jiangxiensis</name>
    <dbReference type="NCBI Taxonomy" id="282685"/>
    <lineage>
        <taxon>Bacteria</taxon>
        <taxon>Bacillati</taxon>
        <taxon>Actinomycetota</taxon>
        <taxon>Actinomycetes</taxon>
        <taxon>Mycobacteriales</taxon>
        <taxon>Nocardiaceae</taxon>
        <taxon>Nocardia</taxon>
    </lineage>
</organism>
<dbReference type="InterPro" id="IPR046373">
    <property type="entry name" value="Acyl-CoA_Oxase/DH_mid-dom_sf"/>
</dbReference>
<keyword evidence="5" id="KW-0560">Oxidoreductase</keyword>
<sequence length="388" mass="41812">MPGPMNFATTAEQDELIELARDFGHRRLAPFYKQREREGAFDRATLREMGELGFFGIELPEAFGGLELDCVTAGLVLEQLCAADYNIGQLMVTMSLAGMILARHGEEEVVGPWLRRIISGEAIPAIALTEPGGGSDAANLVVRARREGDSYVLDGEKTSTSFATQADVAVVWARTGPADSGARGISAFVVPLSLPGVTTGEFEDLGGRAAGRGWLHLDSVTVPADHLLGTENQGFVQVMQGFDFSRALIGLQCLAVARQSLAETWESAAQRTSFGKPLTAHQGVSFPLAEAETHLHACRLLCLQTLWLKDQGLPHTAEAAMCKWWGPKLAFEVVQTCLLVNGHAAYSAELPYEQRLRDVLGLQIGDGTAQIMKLVIAREKVGRKAIAG</sequence>
<evidence type="ECO:0000256" key="3">
    <source>
        <dbReference type="ARBA" id="ARBA00022630"/>
    </source>
</evidence>
<dbReference type="InterPro" id="IPR009075">
    <property type="entry name" value="AcylCo_DH/oxidase_C"/>
</dbReference>
<comment type="similarity">
    <text evidence="2 5">Belongs to the acyl-CoA dehydrogenase family.</text>
</comment>
<dbReference type="InterPro" id="IPR037069">
    <property type="entry name" value="AcylCoA_DH/ox_N_sf"/>
</dbReference>
<dbReference type="InterPro" id="IPR009100">
    <property type="entry name" value="AcylCoA_DH/oxidase_NM_dom_sf"/>
</dbReference>